<proteinExistence type="predicted"/>
<dbReference type="Proteomes" id="UP000314294">
    <property type="component" value="Unassembled WGS sequence"/>
</dbReference>
<sequence>MEEPVVLANQLVNLLPIQLTGSNMIISSDFVSITSTHYLTYGPDLFSQPDSIVLQTDGSELDYRTCCKGMLYCIGRGKASLSSPAATDVNAVMVSREISGSSSSWTVAGSSGSPSWLREPWETIDSSSNWGLMSSSWSDPTLTVRCW</sequence>
<evidence type="ECO:0000313" key="1">
    <source>
        <dbReference type="EMBL" id="TNN73545.1"/>
    </source>
</evidence>
<name>A0A4Z2I803_9TELE</name>
<gene>
    <name evidence="1" type="ORF">EYF80_016140</name>
</gene>
<keyword evidence="2" id="KW-1185">Reference proteome</keyword>
<evidence type="ECO:0000313" key="2">
    <source>
        <dbReference type="Proteomes" id="UP000314294"/>
    </source>
</evidence>
<comment type="caution">
    <text evidence="1">The sequence shown here is derived from an EMBL/GenBank/DDBJ whole genome shotgun (WGS) entry which is preliminary data.</text>
</comment>
<organism evidence="1 2">
    <name type="scientific">Liparis tanakae</name>
    <name type="common">Tanaka's snailfish</name>
    <dbReference type="NCBI Taxonomy" id="230148"/>
    <lineage>
        <taxon>Eukaryota</taxon>
        <taxon>Metazoa</taxon>
        <taxon>Chordata</taxon>
        <taxon>Craniata</taxon>
        <taxon>Vertebrata</taxon>
        <taxon>Euteleostomi</taxon>
        <taxon>Actinopterygii</taxon>
        <taxon>Neopterygii</taxon>
        <taxon>Teleostei</taxon>
        <taxon>Neoteleostei</taxon>
        <taxon>Acanthomorphata</taxon>
        <taxon>Eupercaria</taxon>
        <taxon>Perciformes</taxon>
        <taxon>Cottioidei</taxon>
        <taxon>Cottales</taxon>
        <taxon>Liparidae</taxon>
        <taxon>Liparis</taxon>
    </lineage>
</organism>
<accession>A0A4Z2I803</accession>
<dbReference type="EMBL" id="SRLO01000123">
    <property type="protein sequence ID" value="TNN73545.1"/>
    <property type="molecule type" value="Genomic_DNA"/>
</dbReference>
<reference evidence="1 2" key="1">
    <citation type="submission" date="2019-03" db="EMBL/GenBank/DDBJ databases">
        <title>First draft genome of Liparis tanakae, snailfish: a comprehensive survey of snailfish specific genes.</title>
        <authorList>
            <person name="Kim W."/>
            <person name="Song I."/>
            <person name="Jeong J.-H."/>
            <person name="Kim D."/>
            <person name="Kim S."/>
            <person name="Ryu S."/>
            <person name="Song J.Y."/>
            <person name="Lee S.K."/>
        </authorList>
    </citation>
    <scope>NUCLEOTIDE SEQUENCE [LARGE SCALE GENOMIC DNA]</scope>
    <source>
        <tissue evidence="1">Muscle</tissue>
    </source>
</reference>
<protein>
    <submittedName>
        <fullName evidence="1">Uncharacterized protein</fullName>
    </submittedName>
</protein>
<dbReference type="AlphaFoldDB" id="A0A4Z2I803"/>